<proteinExistence type="predicted"/>
<keyword evidence="2" id="KW-1185">Reference proteome</keyword>
<protein>
    <submittedName>
        <fullName evidence="1">Uncharacterized protein</fullName>
    </submittedName>
</protein>
<accession>A0A5B0NRE3</accession>
<dbReference type="AlphaFoldDB" id="A0A5B0NRE3"/>
<evidence type="ECO:0000313" key="2">
    <source>
        <dbReference type="Proteomes" id="UP000324748"/>
    </source>
</evidence>
<reference evidence="1 2" key="1">
    <citation type="submission" date="2019-05" db="EMBL/GenBank/DDBJ databases">
        <title>Emergence of the Ug99 lineage of the wheat stem rust pathogen through somatic hybridization.</title>
        <authorList>
            <person name="Li F."/>
            <person name="Upadhyaya N.M."/>
            <person name="Sperschneider J."/>
            <person name="Matny O."/>
            <person name="Nguyen-Phuc H."/>
            <person name="Mago R."/>
            <person name="Raley C."/>
            <person name="Miller M.E."/>
            <person name="Silverstein K.A.T."/>
            <person name="Henningsen E."/>
            <person name="Hirsch C.D."/>
            <person name="Visser B."/>
            <person name="Pretorius Z.A."/>
            <person name="Steffenson B.J."/>
            <person name="Schwessinger B."/>
            <person name="Dodds P.N."/>
            <person name="Figueroa M."/>
        </authorList>
    </citation>
    <scope>NUCLEOTIDE SEQUENCE [LARGE SCALE GENOMIC DNA]</scope>
    <source>
        <strain evidence="1">21-0</strain>
    </source>
</reference>
<sequence length="259" mass="28253">MICLDQVPKTPSVGWGSLLGLWLIAHKPAKRRSQEKLPGVRRAWDKLTQPGESKKSWTPRRRTSPECAFTTTFRASLTVWGWIGLPLAAWSQMSRGVTGPASAGPLEMLLRRHRDPTEAPMCPAQSHPRLSWRHQPLITRDVGLGGARVRSPAGVGLTYRPQGRPQAALCHALRTKRAAGVFFCRMRLVHRSDSTALLASSCGHPVCPYGLDACEAPRDLAFKASTWHHPMAPPGCVAEQRLRGVPVNLQGSNGAASDA</sequence>
<evidence type="ECO:0000313" key="1">
    <source>
        <dbReference type="EMBL" id="KAA1091483.1"/>
    </source>
</evidence>
<comment type="caution">
    <text evidence="1">The sequence shown here is derived from an EMBL/GenBank/DDBJ whole genome shotgun (WGS) entry which is preliminary data.</text>
</comment>
<organism evidence="1 2">
    <name type="scientific">Puccinia graminis f. sp. tritici</name>
    <dbReference type="NCBI Taxonomy" id="56615"/>
    <lineage>
        <taxon>Eukaryota</taxon>
        <taxon>Fungi</taxon>
        <taxon>Dikarya</taxon>
        <taxon>Basidiomycota</taxon>
        <taxon>Pucciniomycotina</taxon>
        <taxon>Pucciniomycetes</taxon>
        <taxon>Pucciniales</taxon>
        <taxon>Pucciniaceae</taxon>
        <taxon>Puccinia</taxon>
    </lineage>
</organism>
<gene>
    <name evidence="1" type="ORF">PGT21_034641</name>
</gene>
<dbReference type="EMBL" id="VSWC01000092">
    <property type="protein sequence ID" value="KAA1091483.1"/>
    <property type="molecule type" value="Genomic_DNA"/>
</dbReference>
<name>A0A5B0NRE3_PUCGR</name>
<dbReference type="Proteomes" id="UP000324748">
    <property type="component" value="Unassembled WGS sequence"/>
</dbReference>